<dbReference type="GO" id="GO:0005886">
    <property type="term" value="C:plasma membrane"/>
    <property type="evidence" value="ECO:0007669"/>
    <property type="project" value="UniProtKB-SubCell"/>
</dbReference>
<evidence type="ECO:0000256" key="7">
    <source>
        <dbReference type="SAM" id="Phobius"/>
    </source>
</evidence>
<dbReference type="HOGENOM" id="CLU_049294_1_1_7"/>
<dbReference type="GO" id="GO:0016682">
    <property type="term" value="F:oxidoreductase activity, acting on diphenols and related substances as donors, oxygen as acceptor"/>
    <property type="evidence" value="ECO:0007669"/>
    <property type="project" value="TreeGrafter"/>
</dbReference>
<evidence type="ECO:0000256" key="1">
    <source>
        <dbReference type="ARBA" id="ARBA00004651"/>
    </source>
</evidence>
<feature type="transmembrane region" description="Helical" evidence="7">
    <location>
        <begin position="201"/>
        <end position="220"/>
    </location>
</feature>
<dbReference type="GO" id="GO:0070069">
    <property type="term" value="C:cytochrome complex"/>
    <property type="evidence" value="ECO:0007669"/>
    <property type="project" value="TreeGrafter"/>
</dbReference>
<feature type="transmembrane region" description="Helical" evidence="7">
    <location>
        <begin position="6"/>
        <end position="38"/>
    </location>
</feature>
<evidence type="ECO:0000256" key="2">
    <source>
        <dbReference type="ARBA" id="ARBA00007543"/>
    </source>
</evidence>
<feature type="transmembrane region" description="Helical" evidence="7">
    <location>
        <begin position="232"/>
        <end position="252"/>
    </location>
</feature>
<protein>
    <submittedName>
        <fullName evidence="8">Cytochrome bd ubiquinol oxidase subunit II</fullName>
    </submittedName>
</protein>
<evidence type="ECO:0000256" key="4">
    <source>
        <dbReference type="ARBA" id="ARBA00022692"/>
    </source>
</evidence>
<organism evidence="8">
    <name type="scientific">Geobacter sp. (strain M21)</name>
    <dbReference type="NCBI Taxonomy" id="443144"/>
    <lineage>
        <taxon>Bacteria</taxon>
        <taxon>Pseudomonadati</taxon>
        <taxon>Thermodesulfobacteriota</taxon>
        <taxon>Desulfuromonadia</taxon>
        <taxon>Geobacterales</taxon>
        <taxon>Geobacteraceae</taxon>
        <taxon>Geobacter</taxon>
    </lineage>
</organism>
<reference evidence="8" key="1">
    <citation type="submission" date="2009-07" db="EMBL/GenBank/DDBJ databases">
        <title>Complete sequence of Geobacter sp. M21.</title>
        <authorList>
            <consortium name="US DOE Joint Genome Institute"/>
            <person name="Lucas S."/>
            <person name="Copeland A."/>
            <person name="Lapidus A."/>
            <person name="Glavina del Rio T."/>
            <person name="Dalin E."/>
            <person name="Tice H."/>
            <person name="Bruce D."/>
            <person name="Goodwin L."/>
            <person name="Pitluck S."/>
            <person name="Saunders E."/>
            <person name="Brettin T."/>
            <person name="Detter J.C."/>
            <person name="Han C."/>
            <person name="Larimer F."/>
            <person name="Land M."/>
            <person name="Hauser L."/>
            <person name="Kyrpides N."/>
            <person name="Ovchinnikova G."/>
            <person name="Lovley D."/>
        </authorList>
    </citation>
    <scope>NUCLEOTIDE SEQUENCE [LARGE SCALE GENOMIC DNA]</scope>
    <source>
        <strain evidence="8">M21</strain>
    </source>
</reference>
<evidence type="ECO:0000256" key="5">
    <source>
        <dbReference type="ARBA" id="ARBA00022989"/>
    </source>
</evidence>
<feature type="transmembrane region" description="Helical" evidence="7">
    <location>
        <begin position="160"/>
        <end position="180"/>
    </location>
</feature>
<evidence type="ECO:0000256" key="6">
    <source>
        <dbReference type="ARBA" id="ARBA00023136"/>
    </source>
</evidence>
<feature type="transmembrane region" description="Helical" evidence="7">
    <location>
        <begin position="125"/>
        <end position="148"/>
    </location>
</feature>
<proteinExistence type="inferred from homology"/>
<dbReference type="Pfam" id="PF02322">
    <property type="entry name" value="Cyt_bd_oxida_II"/>
    <property type="match status" value="1"/>
</dbReference>
<evidence type="ECO:0000313" key="8">
    <source>
        <dbReference type="EMBL" id="ACT18254.1"/>
    </source>
</evidence>
<feature type="transmembrane region" description="Helical" evidence="7">
    <location>
        <begin position="82"/>
        <end position="105"/>
    </location>
</feature>
<keyword evidence="4 7" id="KW-0812">Transmembrane</keyword>
<dbReference type="KEGG" id="gem:GM21_2202"/>
<comment type="similarity">
    <text evidence="2">Belongs to the cytochrome ubiquinol oxidase subunit 2 family.</text>
</comment>
<dbReference type="PANTHER" id="PTHR43141:SF4">
    <property type="entry name" value="CYTOCHROME BD2 SUBUNIT II"/>
    <property type="match status" value="1"/>
</dbReference>
<keyword evidence="6 7" id="KW-0472">Membrane</keyword>
<dbReference type="eggNOG" id="COG1294">
    <property type="taxonomic scope" value="Bacteria"/>
</dbReference>
<dbReference type="EMBL" id="CP001661">
    <property type="protein sequence ID" value="ACT18254.1"/>
    <property type="molecule type" value="Genomic_DNA"/>
</dbReference>
<feature type="transmembrane region" description="Helical" evidence="7">
    <location>
        <begin position="59"/>
        <end position="76"/>
    </location>
</feature>
<dbReference type="GO" id="GO:0009055">
    <property type="term" value="F:electron transfer activity"/>
    <property type="evidence" value="ECO:0007669"/>
    <property type="project" value="TreeGrafter"/>
</dbReference>
<name>C6DYH0_GEOSM</name>
<dbReference type="AlphaFoldDB" id="C6DYH0"/>
<feature type="transmembrane region" description="Helical" evidence="7">
    <location>
        <begin position="259"/>
        <end position="279"/>
    </location>
</feature>
<accession>C6DYH0</accession>
<dbReference type="InterPro" id="IPR003317">
    <property type="entry name" value="Cyt-d_oxidase_su2"/>
</dbReference>
<gene>
    <name evidence="8" type="ordered locus">GM21_2202</name>
</gene>
<keyword evidence="3" id="KW-1003">Cell membrane</keyword>
<dbReference type="GO" id="GO:0019646">
    <property type="term" value="P:aerobic electron transport chain"/>
    <property type="evidence" value="ECO:0007669"/>
    <property type="project" value="TreeGrafter"/>
</dbReference>
<sequence>MADPVILAAMVLVAGLLMYALFGGADFGGGIWTALAFGPRAREQREALFNAIGPVWETNHVWLIFVIVTLFTAFPAGFGNLFIVLMTPLVLALVGINFRGAAFAFRHFGRELKKETPVSARVFEIASVLTPFTLGLAVSATAAGRIVIAGRMPTEQFSDWLNSFTLLGGVVGMAICAYLAPIYMTVRVTGELREDFRKESLAAGLALGILTSLMIPLAHYQAPLFAERLFNSWPMLFVMLAILAGVVTESLLWLRRYFWAQLIAGATIVFTMAGFVAALNPDILIGQLTLRAAAAPHPTLVAFLAVLPIGALILVPSLVYLYWTFRGEPSADMPPAGKAGRGGGQGEES</sequence>
<keyword evidence="5 7" id="KW-1133">Transmembrane helix</keyword>
<dbReference type="OrthoDB" id="9776710at2"/>
<dbReference type="STRING" id="443144.GM21_2202"/>
<comment type="subcellular location">
    <subcellularLocation>
        <location evidence="1">Cell membrane</location>
        <topology evidence="1">Multi-pass membrane protein</topology>
    </subcellularLocation>
</comment>
<dbReference type="PANTHER" id="PTHR43141">
    <property type="entry name" value="CYTOCHROME BD2 SUBUNIT II"/>
    <property type="match status" value="1"/>
</dbReference>
<evidence type="ECO:0000256" key="3">
    <source>
        <dbReference type="ARBA" id="ARBA00022475"/>
    </source>
</evidence>
<feature type="transmembrane region" description="Helical" evidence="7">
    <location>
        <begin position="299"/>
        <end position="323"/>
    </location>
</feature>